<feature type="compositionally biased region" description="Basic and acidic residues" evidence="1">
    <location>
        <begin position="16"/>
        <end position="25"/>
    </location>
</feature>
<keyword evidence="2" id="KW-0472">Membrane</keyword>
<organism evidence="3 4">
    <name type="scientific">Estrella lausannensis</name>
    <dbReference type="NCBI Taxonomy" id="483423"/>
    <lineage>
        <taxon>Bacteria</taxon>
        <taxon>Pseudomonadati</taxon>
        <taxon>Chlamydiota</taxon>
        <taxon>Chlamydiia</taxon>
        <taxon>Parachlamydiales</taxon>
        <taxon>Candidatus Criblamydiaceae</taxon>
        <taxon>Estrella</taxon>
    </lineage>
</organism>
<keyword evidence="2" id="KW-0812">Transmembrane</keyword>
<evidence type="ECO:0000256" key="1">
    <source>
        <dbReference type="SAM" id="MobiDB-lite"/>
    </source>
</evidence>
<proteinExistence type="predicted"/>
<dbReference type="RefSeq" id="WP_098038510.1">
    <property type="nucleotide sequence ID" value="NZ_CWGJ01000015.1"/>
</dbReference>
<keyword evidence="2" id="KW-1133">Transmembrane helix</keyword>
<protein>
    <submittedName>
        <fullName evidence="3">Conserved putative membrane protein</fullName>
    </submittedName>
</protein>
<feature type="transmembrane region" description="Helical" evidence="2">
    <location>
        <begin position="246"/>
        <end position="268"/>
    </location>
</feature>
<name>A0A0H5DQ76_9BACT</name>
<dbReference type="AlphaFoldDB" id="A0A0H5DQ76"/>
<feature type="region of interest" description="Disordered" evidence="1">
    <location>
        <begin position="1"/>
        <end position="25"/>
    </location>
</feature>
<gene>
    <name evidence="3" type="ORF">ELAC_1308</name>
</gene>
<sequence length="330" mass="35085">MSAPIDQMRIPTLSVRDSKGHVEEDARRVAVNPQAASFASDLGKTLDTVNTQASAALETVKSETKTVLSTVVEASKTFYRQLFPEKSVQANAIPRGLSKPDVLPTIRQKPSIERPSPVAEYSMSQLVKASAESPIDNEVIASAGLITRGEGGGAPTEALLMKAIFAAMGRQSKLREENTKTNQILIQDKGDKQKKLIEEYMAFKDRAESKQETADILGWTSFGAGLLGGVLALGGIIATVATGGAALPVVFGVGAGIAGAASGGSQIASSVLNYQSEKDQAQAFEVKQEKDLIANSMSVMLQDMESNDNSIAAVWAKIAQVLRNKPDFFR</sequence>
<reference evidence="4" key="1">
    <citation type="submission" date="2015-06" db="EMBL/GenBank/DDBJ databases">
        <authorList>
            <person name="Bertelli C."/>
        </authorList>
    </citation>
    <scope>NUCLEOTIDE SEQUENCE [LARGE SCALE GENOMIC DNA]</scope>
    <source>
        <strain evidence="4">CRIB-30</strain>
    </source>
</reference>
<accession>A0A0H5DQ76</accession>
<evidence type="ECO:0000256" key="2">
    <source>
        <dbReference type="SAM" id="Phobius"/>
    </source>
</evidence>
<feature type="transmembrane region" description="Helical" evidence="2">
    <location>
        <begin position="216"/>
        <end position="240"/>
    </location>
</feature>
<evidence type="ECO:0000313" key="3">
    <source>
        <dbReference type="EMBL" id="CRX38647.1"/>
    </source>
</evidence>
<dbReference type="EMBL" id="CWGJ01000015">
    <property type="protein sequence ID" value="CRX38647.1"/>
    <property type="molecule type" value="Genomic_DNA"/>
</dbReference>
<keyword evidence="4" id="KW-1185">Reference proteome</keyword>
<evidence type="ECO:0000313" key="4">
    <source>
        <dbReference type="Proteomes" id="UP000220251"/>
    </source>
</evidence>
<dbReference type="Proteomes" id="UP000220251">
    <property type="component" value="Unassembled WGS sequence"/>
</dbReference>